<comment type="caution">
    <text evidence="1">The sequence shown here is derived from an EMBL/GenBank/DDBJ whole genome shotgun (WGS) entry which is preliminary data.</text>
</comment>
<dbReference type="Proteomes" id="UP001152867">
    <property type="component" value="Unassembled WGS sequence"/>
</dbReference>
<proteinExistence type="predicted"/>
<evidence type="ECO:0000313" key="1">
    <source>
        <dbReference type="EMBL" id="MDF9914891.1"/>
    </source>
</evidence>
<name>A0ABT6DHN6_9LACO</name>
<dbReference type="EMBL" id="JANDJP010000021">
    <property type="protein sequence ID" value="MDF9914891.1"/>
    <property type="molecule type" value="Genomic_DNA"/>
</dbReference>
<gene>
    <name evidence="1" type="ORF">NNA32_11635</name>
</gene>
<protein>
    <submittedName>
        <fullName evidence="1">Uncharacterized protein</fullName>
    </submittedName>
</protein>
<accession>A0ABT6DHN6</accession>
<organism evidence="1 2">
    <name type="scientific">Furfurilactobacillus milii</name>
    <dbReference type="NCBI Taxonomy" id="2888272"/>
    <lineage>
        <taxon>Bacteria</taxon>
        <taxon>Bacillati</taxon>
        <taxon>Bacillota</taxon>
        <taxon>Bacilli</taxon>
        <taxon>Lactobacillales</taxon>
        <taxon>Lactobacillaceae</taxon>
        <taxon>Furfurilactobacillus</taxon>
    </lineage>
</organism>
<dbReference type="RefSeq" id="WP_178943160.1">
    <property type="nucleotide sequence ID" value="NZ_JAIWJG010000018.1"/>
</dbReference>
<keyword evidence="2" id="KW-1185">Reference proteome</keyword>
<sequence length="90" mass="10363">MTSRNVLTPIEHERCRKAYFDFLASGLRDHHDNMWETIIWANTVLIRLSAGHISDEKYYLAESPHELSVAEKNQVIHELTMGGMVNGTQH</sequence>
<reference evidence="1" key="1">
    <citation type="submission" date="2022-06" db="EMBL/GenBank/DDBJ databases">
        <title>Antifungal cultures and metabolites of lactic acid bacteria for use in dairy fermentations.</title>
        <authorList>
            <person name="Zhao Z."/>
            <person name="Gaenzle M."/>
        </authorList>
    </citation>
    <scope>NUCLEOTIDE SEQUENCE</scope>
    <source>
        <strain evidence="1">FUA3126</strain>
    </source>
</reference>
<evidence type="ECO:0000313" key="2">
    <source>
        <dbReference type="Proteomes" id="UP001152867"/>
    </source>
</evidence>